<dbReference type="AlphaFoldDB" id="A0A7J7NCG4"/>
<evidence type="ECO:0000313" key="2">
    <source>
        <dbReference type="Proteomes" id="UP000541444"/>
    </source>
</evidence>
<dbReference type="Proteomes" id="UP000541444">
    <property type="component" value="Unassembled WGS sequence"/>
</dbReference>
<keyword evidence="2" id="KW-1185">Reference proteome</keyword>
<evidence type="ECO:0000313" key="1">
    <source>
        <dbReference type="EMBL" id="KAF6164744.1"/>
    </source>
</evidence>
<organism evidence="1 2">
    <name type="scientific">Kingdonia uniflora</name>
    <dbReference type="NCBI Taxonomy" id="39325"/>
    <lineage>
        <taxon>Eukaryota</taxon>
        <taxon>Viridiplantae</taxon>
        <taxon>Streptophyta</taxon>
        <taxon>Embryophyta</taxon>
        <taxon>Tracheophyta</taxon>
        <taxon>Spermatophyta</taxon>
        <taxon>Magnoliopsida</taxon>
        <taxon>Ranunculales</taxon>
        <taxon>Circaeasteraceae</taxon>
        <taxon>Kingdonia</taxon>
    </lineage>
</organism>
<name>A0A7J7NCG4_9MAGN</name>
<proteinExistence type="predicted"/>
<gene>
    <name evidence="1" type="ORF">GIB67_040996</name>
</gene>
<reference evidence="1 2" key="1">
    <citation type="journal article" date="2020" name="IScience">
        <title>Genome Sequencing of the Endangered Kingdonia uniflora (Circaeasteraceae, Ranunculales) Reveals Potential Mechanisms of Evolutionary Specialization.</title>
        <authorList>
            <person name="Sun Y."/>
            <person name="Deng T."/>
            <person name="Zhang A."/>
            <person name="Moore M.J."/>
            <person name="Landis J.B."/>
            <person name="Lin N."/>
            <person name="Zhang H."/>
            <person name="Zhang X."/>
            <person name="Huang J."/>
            <person name="Zhang X."/>
            <person name="Sun H."/>
            <person name="Wang H."/>
        </authorList>
    </citation>
    <scope>NUCLEOTIDE SEQUENCE [LARGE SCALE GENOMIC DNA]</scope>
    <source>
        <strain evidence="1">TB1705</strain>
        <tissue evidence="1">Leaf</tissue>
    </source>
</reference>
<sequence>MKTRKSLTVFTFTNVGMKKNIKHSNRSIQPQQIFYLSSVYLHSRHDFMILVPG</sequence>
<comment type="caution">
    <text evidence="1">The sequence shown here is derived from an EMBL/GenBank/DDBJ whole genome shotgun (WGS) entry which is preliminary data.</text>
</comment>
<accession>A0A7J7NCG4</accession>
<dbReference type="EMBL" id="JACGCM010000911">
    <property type="protein sequence ID" value="KAF6164744.1"/>
    <property type="molecule type" value="Genomic_DNA"/>
</dbReference>
<protein>
    <submittedName>
        <fullName evidence="1">Uncharacterized protein</fullName>
    </submittedName>
</protein>